<dbReference type="EMBL" id="JAHRIP010019556">
    <property type="protein sequence ID" value="MEQ2287406.1"/>
    <property type="molecule type" value="Genomic_DNA"/>
</dbReference>
<keyword evidence="1" id="KW-0812">Transmembrane</keyword>
<dbReference type="Proteomes" id="UP001469553">
    <property type="component" value="Unassembled WGS sequence"/>
</dbReference>
<keyword evidence="3" id="KW-1185">Reference proteome</keyword>
<comment type="caution">
    <text evidence="2">The sequence shown here is derived from an EMBL/GenBank/DDBJ whole genome shotgun (WGS) entry which is preliminary data.</text>
</comment>
<reference evidence="2 3" key="1">
    <citation type="submission" date="2021-06" db="EMBL/GenBank/DDBJ databases">
        <authorList>
            <person name="Palmer J.M."/>
        </authorList>
    </citation>
    <scope>NUCLEOTIDE SEQUENCE [LARGE SCALE GENOMIC DNA]</scope>
    <source>
        <strain evidence="2 3">AS_MEX2019</strain>
        <tissue evidence="2">Muscle</tissue>
    </source>
</reference>
<sequence>MPSIFHQASFCLNYCIHAKLTSSLFSAFPSLCITCYPPQLAAATCTTQLAASTCTFIKVHISSSSFQVNSCSIYSICTKVLTVIVIAKFSLDFQCQLQPLATPSVLPPTDILCAASIHPSSAAPRDTPIAAFSAVIISFFWCASSSSILFKSIMSIVPGAILSILILTIISHDTPVINLFMTERCPYSSTQVST</sequence>
<accession>A0ABV0Y118</accession>
<name>A0ABV0Y118_9TELE</name>
<protein>
    <submittedName>
        <fullName evidence="2">Uncharacterized protein</fullName>
    </submittedName>
</protein>
<organism evidence="2 3">
    <name type="scientific">Ameca splendens</name>
    <dbReference type="NCBI Taxonomy" id="208324"/>
    <lineage>
        <taxon>Eukaryota</taxon>
        <taxon>Metazoa</taxon>
        <taxon>Chordata</taxon>
        <taxon>Craniata</taxon>
        <taxon>Vertebrata</taxon>
        <taxon>Euteleostomi</taxon>
        <taxon>Actinopterygii</taxon>
        <taxon>Neopterygii</taxon>
        <taxon>Teleostei</taxon>
        <taxon>Neoteleostei</taxon>
        <taxon>Acanthomorphata</taxon>
        <taxon>Ovalentaria</taxon>
        <taxon>Atherinomorphae</taxon>
        <taxon>Cyprinodontiformes</taxon>
        <taxon>Goodeidae</taxon>
        <taxon>Ameca</taxon>
    </lineage>
</organism>
<feature type="transmembrane region" description="Helical" evidence="1">
    <location>
        <begin position="129"/>
        <end position="150"/>
    </location>
</feature>
<evidence type="ECO:0000313" key="2">
    <source>
        <dbReference type="EMBL" id="MEQ2287406.1"/>
    </source>
</evidence>
<gene>
    <name evidence="2" type="ORF">AMECASPLE_012062</name>
</gene>
<proteinExistence type="predicted"/>
<evidence type="ECO:0000313" key="3">
    <source>
        <dbReference type="Proteomes" id="UP001469553"/>
    </source>
</evidence>
<keyword evidence="1" id="KW-0472">Membrane</keyword>
<evidence type="ECO:0000256" key="1">
    <source>
        <dbReference type="SAM" id="Phobius"/>
    </source>
</evidence>
<feature type="transmembrane region" description="Helical" evidence="1">
    <location>
        <begin position="156"/>
        <end position="181"/>
    </location>
</feature>
<keyword evidence="1" id="KW-1133">Transmembrane helix</keyword>